<evidence type="ECO:0000313" key="4">
    <source>
        <dbReference type="Proteomes" id="UP000504636"/>
    </source>
</evidence>
<dbReference type="RefSeq" id="XP_033574081.1">
    <property type="nucleotide sequence ID" value="XM_033725724.1"/>
</dbReference>
<evidence type="ECO:0000256" key="1">
    <source>
        <dbReference type="SAM" id="MobiDB-lite"/>
    </source>
</evidence>
<organism evidence="3">
    <name type="scientific">Mytilinidion resinicola</name>
    <dbReference type="NCBI Taxonomy" id="574789"/>
    <lineage>
        <taxon>Eukaryota</taxon>
        <taxon>Fungi</taxon>
        <taxon>Dikarya</taxon>
        <taxon>Ascomycota</taxon>
        <taxon>Pezizomycotina</taxon>
        <taxon>Dothideomycetes</taxon>
        <taxon>Pleosporomycetidae</taxon>
        <taxon>Mytilinidiales</taxon>
        <taxon>Mytilinidiaceae</taxon>
        <taxon>Mytilinidion</taxon>
    </lineage>
</organism>
<evidence type="ECO:0000313" key="5">
    <source>
        <dbReference type="RefSeq" id="XP_033574081.1"/>
    </source>
</evidence>
<evidence type="ECO:0000313" key="3">
    <source>
        <dbReference type="EMBL" id="KAF2807117.1"/>
    </source>
</evidence>
<evidence type="ECO:0000256" key="2">
    <source>
        <dbReference type="SAM" id="Phobius"/>
    </source>
</evidence>
<accession>A0A6A6YGT9</accession>
<reference evidence="3 5" key="1">
    <citation type="journal article" date="2020" name="Stud. Mycol.">
        <title>101 Dothideomycetes genomes: a test case for predicting lifestyles and emergence of pathogens.</title>
        <authorList>
            <person name="Haridas S."/>
            <person name="Albert R."/>
            <person name="Binder M."/>
            <person name="Bloem J."/>
            <person name="Labutti K."/>
            <person name="Salamov A."/>
            <person name="Andreopoulos B."/>
            <person name="Baker S."/>
            <person name="Barry K."/>
            <person name="Bills G."/>
            <person name="Bluhm B."/>
            <person name="Cannon C."/>
            <person name="Castanera R."/>
            <person name="Culley D."/>
            <person name="Daum C."/>
            <person name="Ezra D."/>
            <person name="Gonzalez J."/>
            <person name="Henrissat B."/>
            <person name="Kuo A."/>
            <person name="Liang C."/>
            <person name="Lipzen A."/>
            <person name="Lutzoni F."/>
            <person name="Magnuson J."/>
            <person name="Mondo S."/>
            <person name="Nolan M."/>
            <person name="Ohm R."/>
            <person name="Pangilinan J."/>
            <person name="Park H.-J."/>
            <person name="Ramirez L."/>
            <person name="Alfaro M."/>
            <person name="Sun H."/>
            <person name="Tritt A."/>
            <person name="Yoshinaga Y."/>
            <person name="Zwiers L.-H."/>
            <person name="Turgeon B."/>
            <person name="Goodwin S."/>
            <person name="Spatafora J."/>
            <person name="Crous P."/>
            <person name="Grigoriev I."/>
        </authorList>
    </citation>
    <scope>NUCLEOTIDE SEQUENCE</scope>
    <source>
        <strain evidence="3 5">CBS 304.34</strain>
    </source>
</reference>
<dbReference type="Proteomes" id="UP000504636">
    <property type="component" value="Unplaced"/>
</dbReference>
<keyword evidence="4" id="KW-1185">Reference proteome</keyword>
<reference evidence="5" key="2">
    <citation type="submission" date="2020-04" db="EMBL/GenBank/DDBJ databases">
        <authorList>
            <consortium name="NCBI Genome Project"/>
        </authorList>
    </citation>
    <scope>NUCLEOTIDE SEQUENCE</scope>
    <source>
        <strain evidence="5">CBS 304.34</strain>
    </source>
</reference>
<feature type="region of interest" description="Disordered" evidence="1">
    <location>
        <begin position="1"/>
        <end position="109"/>
    </location>
</feature>
<keyword evidence="2" id="KW-0472">Membrane</keyword>
<protein>
    <recommendedName>
        <fullName evidence="6">HET-domain-containing protein</fullName>
    </recommendedName>
</protein>
<keyword evidence="2" id="KW-0812">Transmembrane</keyword>
<evidence type="ECO:0008006" key="6">
    <source>
        <dbReference type="Google" id="ProtNLM"/>
    </source>
</evidence>
<dbReference type="EMBL" id="MU003705">
    <property type="protein sequence ID" value="KAF2807117.1"/>
    <property type="molecule type" value="Genomic_DNA"/>
</dbReference>
<reference evidence="5" key="3">
    <citation type="submission" date="2025-04" db="UniProtKB">
        <authorList>
            <consortium name="RefSeq"/>
        </authorList>
    </citation>
    <scope>IDENTIFICATION</scope>
    <source>
        <strain evidence="5">CBS 304.34</strain>
    </source>
</reference>
<keyword evidence="2" id="KW-1133">Transmembrane helix</keyword>
<dbReference type="OrthoDB" id="2624308at2759"/>
<feature type="transmembrane region" description="Helical" evidence="2">
    <location>
        <begin position="723"/>
        <end position="746"/>
    </location>
</feature>
<dbReference type="GeneID" id="54466617"/>
<feature type="compositionally biased region" description="Polar residues" evidence="1">
    <location>
        <begin position="91"/>
        <end position="109"/>
    </location>
</feature>
<feature type="region of interest" description="Disordered" evidence="1">
    <location>
        <begin position="975"/>
        <end position="1013"/>
    </location>
</feature>
<dbReference type="AlphaFoldDB" id="A0A6A6YGT9"/>
<sequence length="1013" mass="114448">MADSRIPHGGGYLPGHVSPVSSNTAPAHGGDFDPANRNAQTQPHSSMSSYPPPQPSQAQYQNSYVAPTSNTQFAPTSPPQSQGHPMYGSPYPTSNTYQSPPLSGQQFPYQSPYPAYTQYGANNYYQNQYPPSQMLYMGTPQTVQAAPVAPKREGRWVKMFRRRGDDAEKGTFINTAERAVSDEQYDSYGPKREIPLKGYLHIFSGKSSIQFKHPHFYKPSQWVYGGTTTYRNKDSMLRFREGKLDDRYISPFNGRTEKLTVQAVDTIYDDSSSHATWNRTFVRNISPFHLRIANWPASHIPYDAEKVTKAQLALALLKYLPAAMALILVISFPGNVEGEVRNGGRYDCFPYKFHGYSKVARNLLEEKAAKKHTDHAPQKTNPVSNRLLHPRYLCVIRDLASPTFGEVDRVSVDDWIAENQSSKGPLPYLFISYFTGQFPSESQSHCQLLLDIAETAARAEGLSAFWIGCSCMPDPDQVQDDVFRLSDVIRGAKAVAIIVGPHANHDPRIPLPTRDSMLRQWGERLWTFPEVLLSPAGKPIVVYTAADLERGYSSPLVLEKNQLAPLVWKDQNASRQLIDHYEGNLILSRLELVTLGLQCLYSRQHGKYMEGDHSYALMGLLRVRPEVDRTDSDFQAFARLSLANDSDLLLERLACILPKNPTQAWHNMDDAYEVNLWDIYPTCQIAGIGEDNTIIVDGARGANVRWKSFASVNVRRRWSWTRLLVRLMLHTASLAVLIGGILLWIAHRLKKEEHWLANKYTLPFAIDSDDREQRTFELIRYLVRLIIDDRVIKGWGIVFVLYSVPMLLVAPKLIHTLYGGKLWNTQPWLFGFEGYLPVDQIEVLIFGDRKCRLRWHPFGSPLSRHEVDNEYEDGHCIPVDPTTHADVRDLVERAKKSQLGEQKIFTLVDTNTMTVTLFEAARPPVCFLLLGSEGGMQRAVGCSYDWTSGTLYRETVLRMETSCKDKMDLVSRARISLEKKTKGPKPSPAPPKPKGIRRRSGKPSPPSVSTRTL</sequence>
<name>A0A6A6YGT9_9PEZI</name>
<gene>
    <name evidence="3 5" type="ORF">BDZ99DRAFT_522749</name>
</gene>
<feature type="compositionally biased region" description="Polar residues" evidence="1">
    <location>
        <begin position="65"/>
        <end position="83"/>
    </location>
</feature>
<feature type="transmembrane region" description="Helical" evidence="2">
    <location>
        <begin position="794"/>
        <end position="814"/>
    </location>
</feature>
<proteinExistence type="predicted"/>